<proteinExistence type="predicted"/>
<dbReference type="EMBL" id="LAZL01000012">
    <property type="protein sequence ID" value="KMT65255.1"/>
    <property type="molecule type" value="Genomic_DNA"/>
</dbReference>
<dbReference type="AlphaFoldDB" id="A0A0J8GR00"/>
<comment type="caution">
    <text evidence="2">The sequence shown here is derived from an EMBL/GenBank/DDBJ whole genome shotgun (WGS) entry which is preliminary data.</text>
</comment>
<feature type="signal peptide" evidence="1">
    <location>
        <begin position="1"/>
        <end position="22"/>
    </location>
</feature>
<evidence type="ECO:0000256" key="1">
    <source>
        <dbReference type="SAM" id="SignalP"/>
    </source>
</evidence>
<organism evidence="2 3">
    <name type="scientific">Catenovulum maritimum</name>
    <dbReference type="NCBI Taxonomy" id="1513271"/>
    <lineage>
        <taxon>Bacteria</taxon>
        <taxon>Pseudomonadati</taxon>
        <taxon>Pseudomonadota</taxon>
        <taxon>Gammaproteobacteria</taxon>
        <taxon>Alteromonadales</taxon>
        <taxon>Alteromonadaceae</taxon>
        <taxon>Catenovulum</taxon>
    </lineage>
</organism>
<evidence type="ECO:0000313" key="2">
    <source>
        <dbReference type="EMBL" id="KMT65255.1"/>
    </source>
</evidence>
<dbReference type="Proteomes" id="UP000037600">
    <property type="component" value="Unassembled WGS sequence"/>
</dbReference>
<keyword evidence="1" id="KW-0732">Signal</keyword>
<reference evidence="2 3" key="1">
    <citation type="submission" date="2015-04" db="EMBL/GenBank/DDBJ databases">
        <title>Draft Genome Sequence of the Novel Agar-Digesting Marine Bacterium Q1.</title>
        <authorList>
            <person name="Li Y."/>
            <person name="Li D."/>
            <person name="Chen G."/>
            <person name="Du Z."/>
        </authorList>
    </citation>
    <scope>NUCLEOTIDE SEQUENCE [LARGE SCALE GENOMIC DNA]</scope>
    <source>
        <strain evidence="2 3">Q1</strain>
    </source>
</reference>
<gene>
    <name evidence="2" type="ORF">XM47_09445</name>
</gene>
<dbReference type="RefSeq" id="WP_048691957.1">
    <property type="nucleotide sequence ID" value="NZ_KQ130489.1"/>
</dbReference>
<accession>A0A0J8GR00</accession>
<dbReference type="STRING" id="1513271.XM47_09445"/>
<protein>
    <submittedName>
        <fullName evidence="2">Uncharacterized protein</fullName>
    </submittedName>
</protein>
<sequence>MFKSKIKTVLLTSLIFSTNLVADEFTKKELASKAKSELFTQSEGAIKEIAVDLNSKNTFKLNLDKAVIQKTKTATPAETIIAE</sequence>
<feature type="chain" id="PRO_5005298476" evidence="1">
    <location>
        <begin position="23"/>
        <end position="83"/>
    </location>
</feature>
<keyword evidence="3" id="KW-1185">Reference proteome</keyword>
<evidence type="ECO:0000313" key="3">
    <source>
        <dbReference type="Proteomes" id="UP000037600"/>
    </source>
</evidence>
<name>A0A0J8GR00_9ALTE</name>